<dbReference type="SMART" id="SM00256">
    <property type="entry name" value="FBOX"/>
    <property type="match status" value="1"/>
</dbReference>
<keyword evidence="3" id="KW-1185">Reference proteome</keyword>
<dbReference type="FunCoup" id="E2C1K0">
    <property type="interactions" value="90"/>
</dbReference>
<dbReference type="EMBL" id="GL451937">
    <property type="protein sequence ID" value="EFN78176.1"/>
    <property type="molecule type" value="Genomic_DNA"/>
</dbReference>
<reference evidence="2 3" key="1">
    <citation type="journal article" date="2010" name="Science">
        <title>Genomic comparison of the ants Camponotus floridanus and Harpegnathos saltator.</title>
        <authorList>
            <person name="Bonasio R."/>
            <person name="Zhang G."/>
            <person name="Ye C."/>
            <person name="Mutti N.S."/>
            <person name="Fang X."/>
            <person name="Qin N."/>
            <person name="Donahue G."/>
            <person name="Yang P."/>
            <person name="Li Q."/>
            <person name="Li C."/>
            <person name="Zhang P."/>
            <person name="Huang Z."/>
            <person name="Berger S.L."/>
            <person name="Reinberg D."/>
            <person name="Wang J."/>
            <person name="Liebig J."/>
        </authorList>
    </citation>
    <scope>NUCLEOTIDE SEQUENCE [LARGE SCALE GENOMIC DNA]</scope>
    <source>
        <strain evidence="2 3">R22 G/1</strain>
    </source>
</reference>
<dbReference type="Pfam" id="PF00400">
    <property type="entry name" value="WD40"/>
    <property type="match status" value="1"/>
</dbReference>
<dbReference type="Proteomes" id="UP000008237">
    <property type="component" value="Unassembled WGS sequence"/>
</dbReference>
<evidence type="ECO:0000313" key="2">
    <source>
        <dbReference type="EMBL" id="EFN78176.1"/>
    </source>
</evidence>
<dbReference type="Gene3D" id="2.130.10.10">
    <property type="entry name" value="YVTN repeat-like/Quinoprotein amine dehydrogenase"/>
    <property type="match status" value="1"/>
</dbReference>
<dbReference type="InterPro" id="IPR036047">
    <property type="entry name" value="F-box-like_dom_sf"/>
</dbReference>
<dbReference type="SMART" id="SM00320">
    <property type="entry name" value="WD40"/>
    <property type="match status" value="3"/>
</dbReference>
<dbReference type="InterPro" id="IPR001680">
    <property type="entry name" value="WD40_rpt"/>
</dbReference>
<dbReference type="InParanoid" id="E2C1K0"/>
<accession>E2C1K0</accession>
<dbReference type="Pfam" id="PF12937">
    <property type="entry name" value="F-box-like"/>
    <property type="match status" value="1"/>
</dbReference>
<dbReference type="InterPro" id="IPR036322">
    <property type="entry name" value="WD40_repeat_dom_sf"/>
</dbReference>
<dbReference type="GO" id="GO:0019005">
    <property type="term" value="C:SCF ubiquitin ligase complex"/>
    <property type="evidence" value="ECO:0007669"/>
    <property type="project" value="TreeGrafter"/>
</dbReference>
<dbReference type="SUPFAM" id="SSF81383">
    <property type="entry name" value="F-box domain"/>
    <property type="match status" value="1"/>
</dbReference>
<protein>
    <submittedName>
        <fullName evidence="2">F-box/WD repeat-containing protein 4</fullName>
    </submittedName>
</protein>
<feature type="domain" description="F-box" evidence="1">
    <location>
        <begin position="5"/>
        <end position="51"/>
    </location>
</feature>
<dbReference type="AlphaFoldDB" id="E2C1K0"/>
<dbReference type="InterPro" id="IPR015943">
    <property type="entry name" value="WD40/YVTN_repeat-like_dom_sf"/>
</dbReference>
<dbReference type="InterPro" id="IPR001810">
    <property type="entry name" value="F-box_dom"/>
</dbReference>
<dbReference type="OMA" id="LTHFDMV"/>
<dbReference type="InterPro" id="IPR052301">
    <property type="entry name" value="SCF_F-box/WD-repeat"/>
</dbReference>
<name>E2C1K0_HARSA</name>
<dbReference type="OrthoDB" id="435188at2759"/>
<evidence type="ECO:0000313" key="3">
    <source>
        <dbReference type="Proteomes" id="UP000008237"/>
    </source>
</evidence>
<dbReference type="Gene3D" id="1.20.1280.50">
    <property type="match status" value="1"/>
</dbReference>
<dbReference type="PANTHER" id="PTHR14381">
    <property type="entry name" value="DACTYLIN"/>
    <property type="match status" value="1"/>
</dbReference>
<sequence length="409" mass="47982">MTDRTLNITAFPSELLIIIFEYCSAFDLVKLTQVCKRFHEIIEKDLIWLKKSHLPLVTNQKSGRFLERCNRVLCNRSKWRISYNWQYGKYTKKLLHQQYIKVIPKLRMRSHELWWCGNNLLYGFKRTIPFSIDNVIFKCVNSICDFSTFVLMRDCVITGDSVGALRYWSYDECKRIHVTSAHADDIITMDATSEVILTSSADKTIKVFPAPVKDDELKCYDYYYFSIPITDKVWSIKADVKGTKFAVGTSANTIKPLHIYDIEQCVCLMQLNHNWRYGAGILDMVWENPHTLLTCGYDTFIRKWDLRCGKCVNSWADPTDATLYCISSDYNHTMITGTQFNCMAVLWDQRQREYMQLYFMKCPGNYDKSPIYSLDFDNINLYSATDRYLVELNFYENTKQSLNYNGVIK</sequence>
<evidence type="ECO:0000259" key="1">
    <source>
        <dbReference type="PROSITE" id="PS50181"/>
    </source>
</evidence>
<dbReference type="GO" id="GO:0031146">
    <property type="term" value="P:SCF-dependent proteasomal ubiquitin-dependent protein catabolic process"/>
    <property type="evidence" value="ECO:0007669"/>
    <property type="project" value="TreeGrafter"/>
</dbReference>
<dbReference type="STRING" id="610380.E2C1K0"/>
<dbReference type="SUPFAM" id="SSF50978">
    <property type="entry name" value="WD40 repeat-like"/>
    <property type="match status" value="1"/>
</dbReference>
<dbReference type="PROSITE" id="PS50181">
    <property type="entry name" value="FBOX"/>
    <property type="match status" value="1"/>
</dbReference>
<gene>
    <name evidence="2" type="ORF">EAI_08148</name>
</gene>
<dbReference type="PANTHER" id="PTHR14381:SF1">
    <property type="entry name" value="F-BOX_WD REPEAT-CONTAINING PROTEIN 4"/>
    <property type="match status" value="1"/>
</dbReference>
<dbReference type="CDD" id="cd09917">
    <property type="entry name" value="F-box_SF"/>
    <property type="match status" value="1"/>
</dbReference>
<proteinExistence type="predicted"/>
<organism evidence="3">
    <name type="scientific">Harpegnathos saltator</name>
    <name type="common">Jerdon's jumping ant</name>
    <dbReference type="NCBI Taxonomy" id="610380"/>
    <lineage>
        <taxon>Eukaryota</taxon>
        <taxon>Metazoa</taxon>
        <taxon>Ecdysozoa</taxon>
        <taxon>Arthropoda</taxon>
        <taxon>Hexapoda</taxon>
        <taxon>Insecta</taxon>
        <taxon>Pterygota</taxon>
        <taxon>Neoptera</taxon>
        <taxon>Endopterygota</taxon>
        <taxon>Hymenoptera</taxon>
        <taxon>Apocrita</taxon>
        <taxon>Aculeata</taxon>
        <taxon>Formicoidea</taxon>
        <taxon>Formicidae</taxon>
        <taxon>Ponerinae</taxon>
        <taxon>Ponerini</taxon>
        <taxon>Harpegnathos</taxon>
    </lineage>
</organism>